<comment type="subcellular location">
    <subcellularLocation>
        <location evidence="1">Membrane</location>
        <topology evidence="1">Multi-pass membrane protein</topology>
    </subcellularLocation>
</comment>
<evidence type="ECO:0000256" key="2">
    <source>
        <dbReference type="ARBA" id="ARBA00009694"/>
    </source>
</evidence>
<gene>
    <name evidence="7" type="ORF">SAMN04487891_101207</name>
    <name evidence="8" type="ORF">SAMN05216293_0211</name>
</gene>
<dbReference type="InterPro" id="IPR006696">
    <property type="entry name" value="DUF423"/>
</dbReference>
<accession>A0A1M6PJS8</accession>
<dbReference type="PANTHER" id="PTHR43461">
    <property type="entry name" value="TRANSMEMBRANE PROTEIN 256"/>
    <property type="match status" value="1"/>
</dbReference>
<dbReference type="PANTHER" id="PTHR43461:SF1">
    <property type="entry name" value="TRANSMEMBRANE PROTEIN 256"/>
    <property type="match status" value="1"/>
</dbReference>
<evidence type="ECO:0000313" key="10">
    <source>
        <dbReference type="Proteomes" id="UP000198940"/>
    </source>
</evidence>
<evidence type="ECO:0000256" key="1">
    <source>
        <dbReference type="ARBA" id="ARBA00004141"/>
    </source>
</evidence>
<evidence type="ECO:0000313" key="8">
    <source>
        <dbReference type="EMBL" id="SHK08206.1"/>
    </source>
</evidence>
<feature type="transmembrane region" description="Helical" evidence="6">
    <location>
        <begin position="47"/>
        <end position="63"/>
    </location>
</feature>
<keyword evidence="5 6" id="KW-0472">Membrane</keyword>
<evidence type="ECO:0000313" key="7">
    <source>
        <dbReference type="EMBL" id="SFB67014.1"/>
    </source>
</evidence>
<comment type="similarity">
    <text evidence="2">Belongs to the UPF0382 family.</text>
</comment>
<dbReference type="STRING" id="1055723.SAMN05216293_0211"/>
<dbReference type="AlphaFoldDB" id="A0A1M6PJS8"/>
<dbReference type="Proteomes" id="UP000198940">
    <property type="component" value="Unassembled WGS sequence"/>
</dbReference>
<dbReference type="OrthoDB" id="9802121at2"/>
<sequence length="133" mass="14857">MNRTILLIGILLGVLAIILGAFGAHGLEKLVDEASIETFEVGVRYQMYHALFLLFLGIWPNLTDVHKKRVFILIVVGVVLFSFSIYLLALNSLTSFDFKSIGFLTPIGGVFLILGWCFLGYFVLKMKGIKEVE</sequence>
<dbReference type="RefSeq" id="WP_072875954.1">
    <property type="nucleotide sequence ID" value="NZ_FOKU01000001.1"/>
</dbReference>
<organism evidence="8 9">
    <name type="scientific">Flagellimonas taeanensis</name>
    <dbReference type="NCBI Taxonomy" id="1005926"/>
    <lineage>
        <taxon>Bacteria</taxon>
        <taxon>Pseudomonadati</taxon>
        <taxon>Bacteroidota</taxon>
        <taxon>Flavobacteriia</taxon>
        <taxon>Flavobacteriales</taxon>
        <taxon>Flavobacteriaceae</taxon>
        <taxon>Flagellimonas</taxon>
    </lineage>
</organism>
<keyword evidence="4 6" id="KW-1133">Transmembrane helix</keyword>
<keyword evidence="10" id="KW-1185">Reference proteome</keyword>
<protein>
    <submittedName>
        <fullName evidence="8">Uncharacterized membrane protein YgdD, TMEM256/DUF423 family</fullName>
    </submittedName>
</protein>
<evidence type="ECO:0000256" key="6">
    <source>
        <dbReference type="SAM" id="Phobius"/>
    </source>
</evidence>
<name>A0A1M6PJS8_9FLAO</name>
<proteinExistence type="inferred from homology"/>
<dbReference type="EMBL" id="FRAT01000001">
    <property type="protein sequence ID" value="SHK08206.1"/>
    <property type="molecule type" value="Genomic_DNA"/>
</dbReference>
<feature type="transmembrane region" description="Helical" evidence="6">
    <location>
        <begin position="70"/>
        <end position="89"/>
    </location>
</feature>
<evidence type="ECO:0000256" key="5">
    <source>
        <dbReference type="ARBA" id="ARBA00023136"/>
    </source>
</evidence>
<dbReference type="Proteomes" id="UP000184031">
    <property type="component" value="Unassembled WGS sequence"/>
</dbReference>
<evidence type="ECO:0000313" key="9">
    <source>
        <dbReference type="Proteomes" id="UP000184031"/>
    </source>
</evidence>
<dbReference type="GO" id="GO:0005886">
    <property type="term" value="C:plasma membrane"/>
    <property type="evidence" value="ECO:0007669"/>
    <property type="project" value="TreeGrafter"/>
</dbReference>
<dbReference type="EMBL" id="FOKU01000001">
    <property type="protein sequence ID" value="SFB67014.1"/>
    <property type="molecule type" value="Genomic_DNA"/>
</dbReference>
<feature type="transmembrane region" description="Helical" evidence="6">
    <location>
        <begin position="101"/>
        <end position="124"/>
    </location>
</feature>
<evidence type="ECO:0000256" key="4">
    <source>
        <dbReference type="ARBA" id="ARBA00022989"/>
    </source>
</evidence>
<evidence type="ECO:0000256" key="3">
    <source>
        <dbReference type="ARBA" id="ARBA00022692"/>
    </source>
</evidence>
<comment type="caution">
    <text evidence="8">The sequence shown here is derived from an EMBL/GenBank/DDBJ whole genome shotgun (WGS) entry which is preliminary data.</text>
</comment>
<dbReference type="Pfam" id="PF04241">
    <property type="entry name" value="DUF423"/>
    <property type="match status" value="1"/>
</dbReference>
<reference evidence="8 9" key="1">
    <citation type="submission" date="2016-11" db="EMBL/GenBank/DDBJ databases">
        <authorList>
            <person name="Varghese N."/>
            <person name="Submissions S."/>
        </authorList>
    </citation>
    <scope>NUCLEOTIDE SEQUENCE [LARGE SCALE GENOMIC DNA]</scope>
    <source>
        <strain evidence="8 9">CGMCC 1.12174</strain>
        <strain evidence="7 10">DSM 26351</strain>
    </source>
</reference>
<keyword evidence="3 6" id="KW-0812">Transmembrane</keyword>